<gene>
    <name evidence="1" type="ORF">CY0110_26268</name>
</gene>
<dbReference type="eggNOG" id="ENOG5033I1G">
    <property type="taxonomic scope" value="Bacteria"/>
</dbReference>
<comment type="caution">
    <text evidence="1">The sequence shown here is derived from an EMBL/GenBank/DDBJ whole genome shotgun (WGS) entry which is preliminary data.</text>
</comment>
<evidence type="ECO:0000313" key="2">
    <source>
        <dbReference type="Proteomes" id="UP000003781"/>
    </source>
</evidence>
<dbReference type="AlphaFoldDB" id="A3IPD8"/>
<evidence type="ECO:0000313" key="1">
    <source>
        <dbReference type="EMBL" id="EAZ91703.1"/>
    </source>
</evidence>
<name>A3IPD8_9CHRO</name>
<accession>A3IPD8</accession>
<dbReference type="Proteomes" id="UP000003781">
    <property type="component" value="Unassembled WGS sequence"/>
</dbReference>
<organism evidence="1 2">
    <name type="scientific">Crocosphaera chwakensis CCY0110</name>
    <dbReference type="NCBI Taxonomy" id="391612"/>
    <lineage>
        <taxon>Bacteria</taxon>
        <taxon>Bacillati</taxon>
        <taxon>Cyanobacteriota</taxon>
        <taxon>Cyanophyceae</taxon>
        <taxon>Oscillatoriophycideae</taxon>
        <taxon>Chroococcales</taxon>
        <taxon>Aphanothecaceae</taxon>
        <taxon>Crocosphaera</taxon>
        <taxon>Crocosphaera chwakensis</taxon>
    </lineage>
</organism>
<dbReference type="EMBL" id="AAXW01000012">
    <property type="protein sequence ID" value="EAZ91703.1"/>
    <property type="molecule type" value="Genomic_DNA"/>
</dbReference>
<dbReference type="RefSeq" id="WP_008275256.1">
    <property type="nucleotide sequence ID" value="NZ_AAXW01000012.1"/>
</dbReference>
<reference evidence="1 2" key="1">
    <citation type="submission" date="2007-03" db="EMBL/GenBank/DDBJ databases">
        <authorList>
            <person name="Stal L."/>
            <person name="Ferriera S."/>
            <person name="Johnson J."/>
            <person name="Kravitz S."/>
            <person name="Beeson K."/>
            <person name="Sutton G."/>
            <person name="Rogers Y.-H."/>
            <person name="Friedman R."/>
            <person name="Frazier M."/>
            <person name="Venter J.C."/>
        </authorList>
    </citation>
    <scope>NUCLEOTIDE SEQUENCE [LARGE SCALE GENOMIC DNA]</scope>
    <source>
        <strain evidence="1 2">CCY0110</strain>
    </source>
</reference>
<dbReference type="OrthoDB" id="467329at2"/>
<proteinExistence type="predicted"/>
<keyword evidence="2" id="KW-1185">Reference proteome</keyword>
<sequence length="74" mass="8522">MTIITLEVPSEIAEAYQTASPEEKKQIQYIVTLLLKRKDENDLEFLRKIMDEISDRAISRGLTPEILESIINES</sequence>
<protein>
    <submittedName>
        <fullName evidence="1">Uncharacterized protein</fullName>
    </submittedName>
</protein>